<evidence type="ECO:0000256" key="1">
    <source>
        <dbReference type="SAM" id="SignalP"/>
    </source>
</evidence>
<evidence type="ECO:0000313" key="3">
    <source>
        <dbReference type="Proteomes" id="UP000504606"/>
    </source>
</evidence>
<dbReference type="Proteomes" id="UP000504606">
    <property type="component" value="Unplaced"/>
</dbReference>
<feature type="domain" description="EGF-like" evidence="2">
    <location>
        <begin position="200"/>
        <end position="235"/>
    </location>
</feature>
<dbReference type="KEGG" id="foc:113214109"/>
<evidence type="ECO:0000313" key="4">
    <source>
        <dbReference type="RefSeq" id="XP_026289164.1"/>
    </source>
</evidence>
<reference evidence="4" key="1">
    <citation type="submission" date="2025-08" db="UniProtKB">
        <authorList>
            <consortium name="RefSeq"/>
        </authorList>
    </citation>
    <scope>IDENTIFICATION</scope>
    <source>
        <tissue evidence="4">Whole organism</tissue>
    </source>
</reference>
<feature type="domain" description="EGF-like" evidence="2">
    <location>
        <begin position="504"/>
        <end position="541"/>
    </location>
</feature>
<accession>A0A6J1T6C8</accession>
<feature type="chain" id="PRO_5026763477" evidence="1">
    <location>
        <begin position="40"/>
        <end position="656"/>
    </location>
</feature>
<keyword evidence="1" id="KW-0732">Signal</keyword>
<feature type="domain" description="EGF-like" evidence="2">
    <location>
        <begin position="318"/>
        <end position="360"/>
    </location>
</feature>
<feature type="domain" description="EGF-like" evidence="2">
    <location>
        <begin position="463"/>
        <end position="498"/>
    </location>
</feature>
<dbReference type="InterPro" id="IPR000742">
    <property type="entry name" value="EGF"/>
</dbReference>
<dbReference type="PANTHER" id="PTHR39069">
    <property type="entry name" value="ECDYSONE-INDUCIBLE GENE E1, ISOFORM A"/>
    <property type="match status" value="1"/>
</dbReference>
<dbReference type="RefSeq" id="XP_026289164.1">
    <property type="nucleotide sequence ID" value="XM_026433379.2"/>
</dbReference>
<dbReference type="InterPro" id="IPR006149">
    <property type="entry name" value="EB_dom"/>
</dbReference>
<dbReference type="SMART" id="SM00181">
    <property type="entry name" value="EGF"/>
    <property type="match status" value="6"/>
</dbReference>
<dbReference type="GeneID" id="113214109"/>
<organism evidence="3 4">
    <name type="scientific">Frankliniella occidentalis</name>
    <name type="common">Western flower thrips</name>
    <name type="synonym">Euthrips occidentalis</name>
    <dbReference type="NCBI Taxonomy" id="133901"/>
    <lineage>
        <taxon>Eukaryota</taxon>
        <taxon>Metazoa</taxon>
        <taxon>Ecdysozoa</taxon>
        <taxon>Arthropoda</taxon>
        <taxon>Hexapoda</taxon>
        <taxon>Insecta</taxon>
        <taxon>Pterygota</taxon>
        <taxon>Neoptera</taxon>
        <taxon>Paraneoptera</taxon>
        <taxon>Thysanoptera</taxon>
        <taxon>Terebrantia</taxon>
        <taxon>Thripoidea</taxon>
        <taxon>Thripidae</taxon>
        <taxon>Frankliniella</taxon>
    </lineage>
</organism>
<feature type="domain" description="EGF-like" evidence="2">
    <location>
        <begin position="280"/>
        <end position="312"/>
    </location>
</feature>
<dbReference type="AlphaFoldDB" id="A0A6J1T6C8"/>
<feature type="domain" description="EGF-like" evidence="2">
    <location>
        <begin position="45"/>
        <end position="80"/>
    </location>
</feature>
<gene>
    <name evidence="4" type="primary">LOC113214109</name>
</gene>
<dbReference type="Pfam" id="PF01683">
    <property type="entry name" value="EB"/>
    <property type="match status" value="3"/>
</dbReference>
<proteinExistence type="predicted"/>
<feature type="signal peptide" evidence="1">
    <location>
        <begin position="1"/>
        <end position="39"/>
    </location>
</feature>
<evidence type="ECO:0000259" key="2">
    <source>
        <dbReference type="SMART" id="SM00181"/>
    </source>
</evidence>
<name>A0A6J1T6C8_FRAOC</name>
<protein>
    <submittedName>
        <fullName evidence="4">Tenascin-like</fullName>
    </submittedName>
</protein>
<dbReference type="PANTHER" id="PTHR39069:SF8">
    <property type="entry name" value="FI17111P1"/>
    <property type="match status" value="1"/>
</dbReference>
<sequence length="656" mass="67794">MVPVTPGTPLAVLAMAPRGRAPLLPLLLVLAYIAGPSRQQGVQLPCTTDGDCDTTGASCVAGACSCPQGQVMTSDLTTCLAGASEWGASCTDAVQCVSRLLVGGSCAAKEVITSTSTSPTTAAPPAEERVCRCAQGYHYLRGQCWRSKGLGQACTRSETCFANHDSESVACVGGKCACATGFYQREYSSCRRISTAFGQECGIGDDCQYADSACVTRKCACREGYSYDKDAKKCAPSKDVVQGAPAGGQHKKWRWSRKAQPQAASTASNNVSATADVTAACSVDSDCGDNGDCVSGTCVCQRGYYKSGTRCYPELQQVCSGDGVCRMKNAVCRQTGASDASKMCSCSGGYIPSEDMRLCRKMTPELLTWSCLHDEQCGYFGPSAVCVEKRCHCGAGTHWAADKQYCWVSKAVGEACSATEDCAALSAGGGAACTDAVCACTAGYHASADRSACRADADHVDAACVDDLDCTADHTVCANNKCACSKGFIPLVSGKGCGPGVGGPCAKDGDCLAKDSVCDTSSKTCSCGDGMVSSAVGDACLKEAAHLNDTCTEVAQCRARAADCVEGRCVCSKDLFYRDGQCRAKRALGASCRLTSECYLDAQPERAECRNGVCKCGFAYEIPGYPEACAAAAGRAAGAAAAVSLAAGLVLLAAWR</sequence>
<dbReference type="OrthoDB" id="504708at2759"/>
<keyword evidence="3" id="KW-1185">Reference proteome</keyword>